<dbReference type="Pfam" id="PF13091">
    <property type="entry name" value="PLDc_2"/>
    <property type="match status" value="1"/>
</dbReference>
<keyword evidence="7 10" id="KW-0594">Phospholipid biosynthesis</keyword>
<dbReference type="GO" id="GO:0005524">
    <property type="term" value="F:ATP binding"/>
    <property type="evidence" value="ECO:0007669"/>
    <property type="project" value="UniProtKB-KW"/>
</dbReference>
<evidence type="ECO:0000256" key="6">
    <source>
        <dbReference type="ARBA" id="ARBA00023098"/>
    </source>
</evidence>
<keyword evidence="5" id="KW-0677">Repeat</keyword>
<keyword evidence="4 10" id="KW-0808">Transferase</keyword>
<keyword evidence="13" id="KW-1185">Reference proteome</keyword>
<evidence type="ECO:0000313" key="12">
    <source>
        <dbReference type="EMBL" id="WZN58893.1"/>
    </source>
</evidence>
<evidence type="ECO:0000256" key="10">
    <source>
        <dbReference type="RuleBase" id="RU365024"/>
    </source>
</evidence>
<sequence>MASLAWRGVARALSNPRGRRCFSACTDRTGSAQSLARVMQEFALPVAVPTRDIVILKEPSAFYECLASGVRNARHRVVLSTLYIGRETEKERGLIDALAEASRRGVRVSLLLDALRARRLESGSGSGSTTIAKTLADSLLATSSATDCPQVSLYHTPRLKGLLKSVVKPPYSEILGVAHMKAYVFDDLVVMSGANLNERYFADRQDRYVCFRSSALADRVAGLVGLVGQYSYRLLPCGGLGPPPNGVDPVASPKSFSRSLRSDLERALEPRAAVSETSDALAGDLLRDHALVFPLVQLGCVGYRQDEEATEAFLGALRSPSSKLSVSSGYLNLTRRLERQMLQTDAVLDFITASPMANGFFQSPNPSKALIPFVYQKLTYDLVKRMKARCGGGREVALREYHRPGWQYHCKGLWYTPGSGLCDPVATFVGSPNYGYRSADKDLEMQVCVISACEDLGGRLSGELGALMEHTKMPDLEHGGEARDSLLVSLSSKLCRKWL</sequence>
<evidence type="ECO:0000256" key="8">
    <source>
        <dbReference type="ARBA" id="ARBA00023264"/>
    </source>
</evidence>
<dbReference type="PIRSF" id="PIRSF000850">
    <property type="entry name" value="Phospholipase_D_PSS"/>
    <property type="match status" value="1"/>
</dbReference>
<evidence type="ECO:0000256" key="9">
    <source>
        <dbReference type="ARBA" id="ARBA00048586"/>
    </source>
</evidence>
<comment type="pathway">
    <text evidence="1 10">Phospholipid metabolism; phosphatidylglycerol biosynthesis; phosphatidylglycerol from CDP-diacylglycerol: step 1/2.</text>
</comment>
<dbReference type="Proteomes" id="UP001472866">
    <property type="component" value="Chromosome 01"/>
</dbReference>
<gene>
    <name evidence="12" type="ORF">HKI87_01g04170</name>
</gene>
<dbReference type="PANTHER" id="PTHR12586">
    <property type="entry name" value="CDP-DIACYLGLYCEROL--SERINE O-PHOSPHATIDYLTRANSFERASE"/>
    <property type="match status" value="1"/>
</dbReference>
<comment type="function">
    <text evidence="10">Functions in the biosynthesis of the anionic phospholipids phosphatidylglycerol and cardiolipin.</text>
</comment>
<keyword evidence="6 10" id="KW-0443">Lipid metabolism</keyword>
<evidence type="ECO:0000313" key="13">
    <source>
        <dbReference type="Proteomes" id="UP001472866"/>
    </source>
</evidence>
<evidence type="ECO:0000259" key="11">
    <source>
        <dbReference type="PROSITE" id="PS50035"/>
    </source>
</evidence>
<accession>A0AAX4NYI6</accession>
<keyword evidence="10" id="KW-0067">ATP-binding</keyword>
<dbReference type="InterPro" id="IPR025202">
    <property type="entry name" value="PLD-like_dom"/>
</dbReference>
<dbReference type="EMBL" id="CP151501">
    <property type="protein sequence ID" value="WZN58893.1"/>
    <property type="molecule type" value="Genomic_DNA"/>
</dbReference>
<dbReference type="GO" id="GO:0005739">
    <property type="term" value="C:mitochondrion"/>
    <property type="evidence" value="ECO:0007669"/>
    <property type="project" value="UniProtKB-SubCell"/>
</dbReference>
<reference evidence="12 13" key="1">
    <citation type="submission" date="2024-03" db="EMBL/GenBank/DDBJ databases">
        <title>Complete genome sequence of the green alga Chloropicon roscoffensis RCC1871.</title>
        <authorList>
            <person name="Lemieux C."/>
            <person name="Pombert J.-F."/>
            <person name="Otis C."/>
            <person name="Turmel M."/>
        </authorList>
    </citation>
    <scope>NUCLEOTIDE SEQUENCE [LARGE SCALE GENOMIC DNA]</scope>
    <source>
        <strain evidence="12 13">RCC1871</strain>
    </source>
</reference>
<dbReference type="Gene3D" id="3.30.870.10">
    <property type="entry name" value="Endonuclease Chain A"/>
    <property type="match status" value="2"/>
</dbReference>
<organism evidence="12 13">
    <name type="scientific">Chloropicon roscoffensis</name>
    <dbReference type="NCBI Taxonomy" id="1461544"/>
    <lineage>
        <taxon>Eukaryota</taxon>
        <taxon>Viridiplantae</taxon>
        <taxon>Chlorophyta</taxon>
        <taxon>Chloropicophyceae</taxon>
        <taxon>Chloropicales</taxon>
        <taxon>Chloropicaceae</taxon>
        <taxon>Chloropicon</taxon>
    </lineage>
</organism>
<dbReference type="GO" id="GO:0008444">
    <property type="term" value="F:CDP-diacylglycerol-glycerol-3-phosphate 3-phosphatidyltransferase activity"/>
    <property type="evidence" value="ECO:0007669"/>
    <property type="project" value="UniProtKB-EC"/>
</dbReference>
<feature type="domain" description="PLD phosphodiesterase" evidence="11">
    <location>
        <begin position="174"/>
        <end position="200"/>
    </location>
</feature>
<comment type="similarity">
    <text evidence="2 10">Belongs to the CDP-alcohol phosphatidyltransferase class-II family.</text>
</comment>
<dbReference type="SUPFAM" id="SSF56024">
    <property type="entry name" value="Phospholipase D/nuclease"/>
    <property type="match status" value="1"/>
</dbReference>
<dbReference type="PANTHER" id="PTHR12586:SF1">
    <property type="entry name" value="CDP-DIACYLGLYCEROL--GLYCEROL-3-PHOSPHATE 3-PHOSPHATIDYLTRANSFERASE, MITOCHONDRIAL"/>
    <property type="match status" value="1"/>
</dbReference>
<evidence type="ECO:0000256" key="5">
    <source>
        <dbReference type="ARBA" id="ARBA00022737"/>
    </source>
</evidence>
<evidence type="ECO:0000256" key="7">
    <source>
        <dbReference type="ARBA" id="ARBA00023209"/>
    </source>
</evidence>
<dbReference type="InterPro" id="IPR016270">
    <property type="entry name" value="PGS1"/>
</dbReference>
<dbReference type="AlphaFoldDB" id="A0AAX4NYI6"/>
<keyword evidence="10" id="KW-0547">Nucleotide-binding</keyword>
<dbReference type="CDD" id="cd09137">
    <property type="entry name" value="PLDc_PGS1_euk_2"/>
    <property type="match status" value="1"/>
</dbReference>
<comment type="subcellular location">
    <subcellularLocation>
        <location evidence="10">Mitochondrion</location>
    </subcellularLocation>
</comment>
<comment type="catalytic activity">
    <reaction evidence="9 10">
        <text>a CDP-1,2-diacyl-sn-glycerol + sn-glycerol 3-phosphate = a 1,2-diacyl-sn-glycero-3-phospho-(1'-sn-glycero-3'-phosphate) + CMP + H(+)</text>
        <dbReference type="Rhea" id="RHEA:12593"/>
        <dbReference type="ChEBI" id="CHEBI:15378"/>
        <dbReference type="ChEBI" id="CHEBI:57597"/>
        <dbReference type="ChEBI" id="CHEBI:58332"/>
        <dbReference type="ChEBI" id="CHEBI:60110"/>
        <dbReference type="ChEBI" id="CHEBI:60377"/>
        <dbReference type="EC" id="2.7.8.5"/>
    </reaction>
</comment>
<keyword evidence="3 10" id="KW-0444">Lipid biosynthesis</keyword>
<dbReference type="InterPro" id="IPR001736">
    <property type="entry name" value="PLipase_D/transphosphatidylase"/>
</dbReference>
<protein>
    <recommendedName>
        <fullName evidence="10">CDP-diacylglycerol--glycerol-3-phosphate 3-phosphatidyltransferase</fullName>
        <ecNumber evidence="10">2.7.8.5</ecNumber>
    </recommendedName>
</protein>
<keyword evidence="8 10" id="KW-1208">Phospholipid metabolism</keyword>
<name>A0AAX4NYI6_9CHLO</name>
<dbReference type="EC" id="2.7.8.5" evidence="10"/>
<keyword evidence="10" id="KW-0496">Mitochondrion</keyword>
<dbReference type="PROSITE" id="PS50035">
    <property type="entry name" value="PLD"/>
    <property type="match status" value="1"/>
</dbReference>
<evidence type="ECO:0000256" key="3">
    <source>
        <dbReference type="ARBA" id="ARBA00022516"/>
    </source>
</evidence>
<dbReference type="GO" id="GO:0032049">
    <property type="term" value="P:cardiolipin biosynthetic process"/>
    <property type="evidence" value="ECO:0007669"/>
    <property type="project" value="InterPro"/>
</dbReference>
<evidence type="ECO:0000256" key="1">
    <source>
        <dbReference type="ARBA" id="ARBA00005042"/>
    </source>
</evidence>
<proteinExistence type="inferred from homology"/>
<evidence type="ECO:0000256" key="2">
    <source>
        <dbReference type="ARBA" id="ARBA00010682"/>
    </source>
</evidence>
<evidence type="ECO:0000256" key="4">
    <source>
        <dbReference type="ARBA" id="ARBA00022679"/>
    </source>
</evidence>